<protein>
    <submittedName>
        <fullName evidence="1">Uncharacterized protein</fullName>
    </submittedName>
</protein>
<dbReference type="EMBL" id="JANGCN010000019">
    <property type="protein sequence ID" value="MCQ5153459.1"/>
    <property type="molecule type" value="Genomic_DNA"/>
</dbReference>
<evidence type="ECO:0000313" key="1">
    <source>
        <dbReference type="EMBL" id="MCQ5153459.1"/>
    </source>
</evidence>
<dbReference type="RefSeq" id="WP_256322163.1">
    <property type="nucleotide sequence ID" value="NZ_JANGCN010000019.1"/>
</dbReference>
<name>A0AAW5KNH4_9FIRM</name>
<proteinExistence type="predicted"/>
<evidence type="ECO:0000313" key="2">
    <source>
        <dbReference type="Proteomes" id="UP001206236"/>
    </source>
</evidence>
<reference evidence="1" key="1">
    <citation type="submission" date="2022-06" db="EMBL/GenBank/DDBJ databases">
        <title>Isolation of gut microbiota from human fecal samples.</title>
        <authorList>
            <person name="Pamer E.G."/>
            <person name="Barat B."/>
            <person name="Waligurski E."/>
            <person name="Medina S."/>
            <person name="Paddock L."/>
            <person name="Mostad J."/>
        </authorList>
    </citation>
    <scope>NUCLEOTIDE SEQUENCE</scope>
    <source>
        <strain evidence="1">DFI.5.57</strain>
    </source>
</reference>
<accession>A0AAW5KNH4</accession>
<dbReference type="Proteomes" id="UP001206236">
    <property type="component" value="Unassembled WGS sequence"/>
</dbReference>
<dbReference type="AlphaFoldDB" id="A0AAW5KNH4"/>
<gene>
    <name evidence="1" type="ORF">NE632_09055</name>
</gene>
<organism evidence="1 2">
    <name type="scientific">Ruminococcus bicirculans</name>
    <name type="common">ex Wegman et al. 2014</name>
    <dbReference type="NCBI Taxonomy" id="1160721"/>
    <lineage>
        <taxon>Bacteria</taxon>
        <taxon>Bacillati</taxon>
        <taxon>Bacillota</taxon>
        <taxon>Clostridia</taxon>
        <taxon>Eubacteriales</taxon>
        <taxon>Oscillospiraceae</taxon>
        <taxon>Ruminococcus</taxon>
    </lineage>
</organism>
<comment type="caution">
    <text evidence="1">The sequence shown here is derived from an EMBL/GenBank/DDBJ whole genome shotgun (WGS) entry which is preliminary data.</text>
</comment>
<sequence>MRYKDFYVRITPDKYIPRVDKKGDKILCEGFLIRIFADEKGQDEIDNFTAAVGFEILEDSLAEAEQLAKDFIDCENKIYQIDSNPIVT</sequence>